<feature type="coiled-coil region" evidence="1">
    <location>
        <begin position="162"/>
        <end position="263"/>
    </location>
</feature>
<protein>
    <submittedName>
        <fullName evidence="3">Uncharacterized protein</fullName>
    </submittedName>
</protein>
<keyword evidence="1" id="KW-0175">Coiled coil</keyword>
<dbReference type="EMBL" id="CAMPGE010029616">
    <property type="protein sequence ID" value="CAI2387095.1"/>
    <property type="molecule type" value="Genomic_DNA"/>
</dbReference>
<evidence type="ECO:0000313" key="4">
    <source>
        <dbReference type="Proteomes" id="UP001295684"/>
    </source>
</evidence>
<dbReference type="Proteomes" id="UP001295684">
    <property type="component" value="Unassembled WGS sequence"/>
</dbReference>
<evidence type="ECO:0000256" key="1">
    <source>
        <dbReference type="SAM" id="Coils"/>
    </source>
</evidence>
<gene>
    <name evidence="3" type="ORF">ECRASSUSDP1_LOCUS28722</name>
</gene>
<feature type="region of interest" description="Disordered" evidence="2">
    <location>
        <begin position="278"/>
        <end position="320"/>
    </location>
</feature>
<organism evidence="3 4">
    <name type="scientific">Euplotes crassus</name>
    <dbReference type="NCBI Taxonomy" id="5936"/>
    <lineage>
        <taxon>Eukaryota</taxon>
        <taxon>Sar</taxon>
        <taxon>Alveolata</taxon>
        <taxon>Ciliophora</taxon>
        <taxon>Intramacronucleata</taxon>
        <taxon>Spirotrichea</taxon>
        <taxon>Hypotrichia</taxon>
        <taxon>Euplotida</taxon>
        <taxon>Euplotidae</taxon>
        <taxon>Moneuplotes</taxon>
    </lineage>
</organism>
<sequence>MVIFTKLFCQLAHCGDKAKYYLPCYSKYVCGGCKQGRYFDDKVLLLVDPSEVKRALQYIEYNLQTIQYLNKREPGLKTKWIDHLELLESFRQRYDQLKHTFAKLSKNEKWPELSEILNEVDCLQKEFKRSEIFNDFLHYEREEKVMLISKGVTVQNSSLKENILLKDGIEKLQKEKEEIQKELNDKINELTAMNTEITTERDQLSRDLEAATTEVVQIKDRKTNLEKDLAQIKTEKQESLKQLDALKNNYEELQKLINSSDEDVNMIKNSIEKKIGQIKEAQDRKKTKSSKDKNSDKGSSKESKSDKEEKKDEKRPKREVDLYTQVENQSYLAKETLKDPKCKAFLESILSSKSVKFKMWQKVDFKVAKILTKYACQHLEDIVVNYMGCVDAATAKFFLNTCIPPSLPYLNLGFHNGRIRTPITPYLPSVLALKPKITTKLILTQAIITEEEKEILDKAFIGIVLEYVNGCVEFVDE</sequence>
<accession>A0AAD2DBW9</accession>
<proteinExistence type="predicted"/>
<reference evidence="3" key="1">
    <citation type="submission" date="2023-07" db="EMBL/GenBank/DDBJ databases">
        <authorList>
            <consortium name="AG Swart"/>
            <person name="Singh M."/>
            <person name="Singh A."/>
            <person name="Seah K."/>
            <person name="Emmerich C."/>
        </authorList>
    </citation>
    <scope>NUCLEOTIDE SEQUENCE</scope>
    <source>
        <strain evidence="3">DP1</strain>
    </source>
</reference>
<comment type="caution">
    <text evidence="3">The sequence shown here is derived from an EMBL/GenBank/DDBJ whole genome shotgun (WGS) entry which is preliminary data.</text>
</comment>
<dbReference type="AlphaFoldDB" id="A0AAD2DBW9"/>
<evidence type="ECO:0000313" key="3">
    <source>
        <dbReference type="EMBL" id="CAI2387095.1"/>
    </source>
</evidence>
<name>A0AAD2DBW9_EUPCR</name>
<evidence type="ECO:0000256" key="2">
    <source>
        <dbReference type="SAM" id="MobiDB-lite"/>
    </source>
</evidence>
<keyword evidence="4" id="KW-1185">Reference proteome</keyword>